<keyword evidence="7" id="KW-0732">Signal</keyword>
<evidence type="ECO:0000256" key="6">
    <source>
        <dbReference type="PROSITE-ProRule" id="PRU00433"/>
    </source>
</evidence>
<dbReference type="PANTHER" id="PTHR35008">
    <property type="entry name" value="BLL4482 PROTEIN-RELATED"/>
    <property type="match status" value="1"/>
</dbReference>
<feature type="signal peptide" evidence="7">
    <location>
        <begin position="1"/>
        <end position="18"/>
    </location>
</feature>
<dbReference type="SUPFAM" id="SSF46626">
    <property type="entry name" value="Cytochrome c"/>
    <property type="match status" value="1"/>
</dbReference>
<dbReference type="PRINTS" id="PR00605">
    <property type="entry name" value="CYTCHROMECIC"/>
</dbReference>
<keyword evidence="5 6" id="KW-0408">Iron</keyword>
<dbReference type="RefSeq" id="WP_242152043.1">
    <property type="nucleotide sequence ID" value="NZ_CP093379.1"/>
</dbReference>
<reference evidence="9 10" key="1">
    <citation type="submission" date="2022-03" db="EMBL/GenBank/DDBJ databases">
        <title>Ignatzschineria rhizosphaerae HR5S32.</title>
        <authorList>
            <person name="Sun J.Q."/>
            <person name="Feng J.Y."/>
        </authorList>
    </citation>
    <scope>NUCLEOTIDE SEQUENCE [LARGE SCALE GENOMIC DNA]</scope>
    <source>
        <strain evidence="9 10">HR5S32</strain>
    </source>
</reference>
<organism evidence="9 10">
    <name type="scientific">Ignatzschineria rhizosphaerae</name>
    <dbReference type="NCBI Taxonomy" id="2923279"/>
    <lineage>
        <taxon>Bacteria</taxon>
        <taxon>Pseudomonadati</taxon>
        <taxon>Pseudomonadota</taxon>
        <taxon>Gammaproteobacteria</taxon>
        <taxon>Cardiobacteriales</taxon>
        <taxon>Ignatzschineriaceae</taxon>
        <taxon>Ignatzschineria</taxon>
    </lineage>
</organism>
<dbReference type="InterPro" id="IPR009056">
    <property type="entry name" value="Cyt_c-like_dom"/>
</dbReference>
<evidence type="ECO:0000313" key="9">
    <source>
        <dbReference type="EMBL" id="UNM97130.1"/>
    </source>
</evidence>
<evidence type="ECO:0000256" key="1">
    <source>
        <dbReference type="ARBA" id="ARBA00022448"/>
    </source>
</evidence>
<dbReference type="EMBL" id="CP093379">
    <property type="protein sequence ID" value="UNM97130.1"/>
    <property type="molecule type" value="Genomic_DNA"/>
</dbReference>
<evidence type="ECO:0000259" key="8">
    <source>
        <dbReference type="PROSITE" id="PS51007"/>
    </source>
</evidence>
<dbReference type="Gene3D" id="1.10.760.10">
    <property type="entry name" value="Cytochrome c-like domain"/>
    <property type="match status" value="1"/>
</dbReference>
<keyword evidence="2 6" id="KW-0349">Heme</keyword>
<dbReference type="Pfam" id="PF13442">
    <property type="entry name" value="Cytochrome_CBB3"/>
    <property type="match status" value="1"/>
</dbReference>
<accession>A0ABY3X4D2</accession>
<dbReference type="PROSITE" id="PS51007">
    <property type="entry name" value="CYTC"/>
    <property type="match status" value="1"/>
</dbReference>
<evidence type="ECO:0000256" key="3">
    <source>
        <dbReference type="ARBA" id="ARBA00022723"/>
    </source>
</evidence>
<protein>
    <submittedName>
        <fullName evidence="9">Cytochrome c</fullName>
    </submittedName>
</protein>
<dbReference type="InterPro" id="IPR008168">
    <property type="entry name" value="Cyt_C_IC"/>
</dbReference>
<keyword evidence="3 6" id="KW-0479">Metal-binding</keyword>
<feature type="domain" description="Cytochrome c" evidence="8">
    <location>
        <begin position="29"/>
        <end position="108"/>
    </location>
</feature>
<proteinExistence type="predicted"/>
<evidence type="ECO:0000313" key="10">
    <source>
        <dbReference type="Proteomes" id="UP000829542"/>
    </source>
</evidence>
<keyword evidence="10" id="KW-1185">Reference proteome</keyword>
<feature type="chain" id="PRO_5045070821" evidence="7">
    <location>
        <begin position="19"/>
        <end position="136"/>
    </location>
</feature>
<dbReference type="Proteomes" id="UP000829542">
    <property type="component" value="Chromosome"/>
</dbReference>
<name>A0ABY3X4D2_9GAMM</name>
<keyword evidence="1" id="KW-0813">Transport</keyword>
<keyword evidence="4" id="KW-0249">Electron transport</keyword>
<dbReference type="InterPro" id="IPR036909">
    <property type="entry name" value="Cyt_c-like_dom_sf"/>
</dbReference>
<gene>
    <name evidence="9" type="ORF">MMG00_04585</name>
</gene>
<sequence>MKNLLLMIAFVLPIVSYADGTGLPMKANDYGTDGQEIYNSLCASCHMVDGKGAKGAGFYPSLVKNPKLESPIYIQDVVLYGVHAMPSIGGLLDDTQIANVINYVRTHFDNHYTDKVSPSDITKLRAPNYQYDTAFE</sequence>
<evidence type="ECO:0000256" key="7">
    <source>
        <dbReference type="SAM" id="SignalP"/>
    </source>
</evidence>
<dbReference type="PANTHER" id="PTHR35008:SF9">
    <property type="entry name" value="CYTOCHROME C DOMAIN-CONTAINING PROTEIN"/>
    <property type="match status" value="1"/>
</dbReference>
<evidence type="ECO:0000256" key="2">
    <source>
        <dbReference type="ARBA" id="ARBA00022617"/>
    </source>
</evidence>
<evidence type="ECO:0000256" key="5">
    <source>
        <dbReference type="ARBA" id="ARBA00023004"/>
    </source>
</evidence>
<dbReference type="InterPro" id="IPR051459">
    <property type="entry name" value="Cytochrome_c-type_DH"/>
</dbReference>
<evidence type="ECO:0000256" key="4">
    <source>
        <dbReference type="ARBA" id="ARBA00022982"/>
    </source>
</evidence>